<evidence type="ECO:0000313" key="3">
    <source>
        <dbReference type="Proteomes" id="UP000321154"/>
    </source>
</evidence>
<dbReference type="PANTHER" id="PTHR30528">
    <property type="entry name" value="CYTOPLASMIC PROTEIN"/>
    <property type="match status" value="1"/>
</dbReference>
<dbReference type="EMBL" id="JACGWW010000002">
    <property type="protein sequence ID" value="MBA8813552.1"/>
    <property type="molecule type" value="Genomic_DNA"/>
</dbReference>
<accession>A0A7W3PJ79</accession>
<evidence type="ECO:0000313" key="4">
    <source>
        <dbReference type="Proteomes" id="UP000522688"/>
    </source>
</evidence>
<dbReference type="EMBL" id="BJUV01000034">
    <property type="protein sequence ID" value="GEK84350.1"/>
    <property type="molecule type" value="Genomic_DNA"/>
</dbReference>
<dbReference type="AlphaFoldDB" id="A0A7W3PJ79"/>
<reference evidence="1 3" key="1">
    <citation type="submission" date="2019-07" db="EMBL/GenBank/DDBJ databases">
        <title>Whole genome shotgun sequence of Frigoribacterium faeni NBRC 103066.</title>
        <authorList>
            <person name="Hosoyama A."/>
            <person name="Uohara A."/>
            <person name="Ohji S."/>
            <person name="Ichikawa N."/>
        </authorList>
    </citation>
    <scope>NUCLEOTIDE SEQUENCE [LARGE SCALE GENOMIC DNA]</scope>
    <source>
        <strain evidence="1 3">NBRC 103066</strain>
    </source>
</reference>
<proteinExistence type="predicted"/>
<dbReference type="RefSeq" id="WP_244289846.1">
    <property type="nucleotide sequence ID" value="NZ_BAAAHR010000008.1"/>
</dbReference>
<evidence type="ECO:0000313" key="1">
    <source>
        <dbReference type="EMBL" id="GEK84350.1"/>
    </source>
</evidence>
<evidence type="ECO:0008006" key="5">
    <source>
        <dbReference type="Google" id="ProtNLM"/>
    </source>
</evidence>
<protein>
    <recommendedName>
        <fullName evidence="5">Winged helix-turn-helix domain-containing protein</fullName>
    </recommendedName>
</protein>
<comment type="caution">
    <text evidence="2">The sequence shown here is derived from an EMBL/GenBank/DDBJ whole genome shotgun (WGS) entry which is preliminary data.</text>
</comment>
<dbReference type="InterPro" id="IPR009351">
    <property type="entry name" value="AlkZ-like"/>
</dbReference>
<dbReference type="Proteomes" id="UP000321154">
    <property type="component" value="Unassembled WGS sequence"/>
</dbReference>
<reference evidence="2 4" key="2">
    <citation type="submission" date="2020-07" db="EMBL/GenBank/DDBJ databases">
        <title>Sequencing the genomes of 1000 actinobacteria strains.</title>
        <authorList>
            <person name="Klenk H.-P."/>
        </authorList>
    </citation>
    <scope>NUCLEOTIDE SEQUENCE [LARGE SCALE GENOMIC DNA]</scope>
    <source>
        <strain evidence="2 4">DSM 10309</strain>
    </source>
</reference>
<sequence>MPPERLSPALARRVALAAQGFGGPGSQADAPSVGTRRLNATIDRLGLLQIDSVNVFERSHYLPLFARLGDYDRSTLDRLTFRPGRYIEYWAHEAALIPVGSWPLLRWRMADYRARWLADNDSWLSANPRMAQWLLDEIRDLGPLPASLVEHDANVRTGPWWGWGAVKQGLESLFRVGALVSAGRRRFERVYALPEQVLPPEVLEVEVSRHDAHKRLLAHAARAQGVATASDLADYFRLKTADVMPALRELHDEGVVVPVAVDGWGRAAWLHRDARLPRRIDADALLSPFDPVVWTRPRAERLFDFHYRIEIYTPLEKRVHGYYVLPVLQDDRLVARVDLKSDRQQGVLRVQAAWRERDLPVDAMRLAGLLERAATWQGLDSVEVASRGDLADDLRGALHARSGG</sequence>
<organism evidence="2 4">
    <name type="scientific">Frigoribacterium faeni</name>
    <dbReference type="NCBI Taxonomy" id="145483"/>
    <lineage>
        <taxon>Bacteria</taxon>
        <taxon>Bacillati</taxon>
        <taxon>Actinomycetota</taxon>
        <taxon>Actinomycetes</taxon>
        <taxon>Micrococcales</taxon>
        <taxon>Microbacteriaceae</taxon>
        <taxon>Frigoribacterium</taxon>
    </lineage>
</organism>
<dbReference type="Pfam" id="PF06224">
    <property type="entry name" value="AlkZ-like"/>
    <property type="match status" value="1"/>
</dbReference>
<evidence type="ECO:0000313" key="2">
    <source>
        <dbReference type="EMBL" id="MBA8813552.1"/>
    </source>
</evidence>
<keyword evidence="3" id="KW-1185">Reference proteome</keyword>
<gene>
    <name evidence="2" type="ORF">FB463_001801</name>
    <name evidence="1" type="ORF">FFA01_26590</name>
</gene>
<dbReference type="Proteomes" id="UP000522688">
    <property type="component" value="Unassembled WGS sequence"/>
</dbReference>
<name>A0A7W3PJ79_9MICO</name>
<dbReference type="PANTHER" id="PTHR30528:SF0">
    <property type="entry name" value="CYTOPLASMIC PROTEIN"/>
    <property type="match status" value="1"/>
</dbReference>